<evidence type="ECO:0008006" key="2">
    <source>
        <dbReference type="Google" id="ProtNLM"/>
    </source>
</evidence>
<organism evidence="1">
    <name type="scientific">marine sediment metagenome</name>
    <dbReference type="NCBI Taxonomy" id="412755"/>
    <lineage>
        <taxon>unclassified sequences</taxon>
        <taxon>metagenomes</taxon>
        <taxon>ecological metagenomes</taxon>
    </lineage>
</organism>
<reference evidence="1" key="1">
    <citation type="journal article" date="2014" name="Front. Microbiol.">
        <title>High frequency of phylogenetically diverse reductive dehalogenase-homologous genes in deep subseafloor sedimentary metagenomes.</title>
        <authorList>
            <person name="Kawai M."/>
            <person name="Futagami T."/>
            <person name="Toyoda A."/>
            <person name="Takaki Y."/>
            <person name="Nishi S."/>
            <person name="Hori S."/>
            <person name="Arai W."/>
            <person name="Tsubouchi T."/>
            <person name="Morono Y."/>
            <person name="Uchiyama I."/>
            <person name="Ito T."/>
            <person name="Fujiyama A."/>
            <person name="Inagaki F."/>
            <person name="Takami H."/>
        </authorList>
    </citation>
    <scope>NUCLEOTIDE SEQUENCE</scope>
    <source>
        <strain evidence="1">Expedition CK06-06</strain>
    </source>
</reference>
<protein>
    <recommendedName>
        <fullName evidence="2">DNA helicase UvrD</fullName>
    </recommendedName>
</protein>
<dbReference type="Pfam" id="PF13263">
    <property type="entry name" value="PHP_C"/>
    <property type="match status" value="1"/>
</dbReference>
<dbReference type="PANTHER" id="PTHR40084">
    <property type="entry name" value="PHOSPHOHYDROLASE, PHP FAMILY"/>
    <property type="match status" value="1"/>
</dbReference>
<dbReference type="PANTHER" id="PTHR40084:SF1">
    <property type="entry name" value="PHOSPHOTRANSFERASE"/>
    <property type="match status" value="1"/>
</dbReference>
<comment type="caution">
    <text evidence="1">The sequence shown here is derived from an EMBL/GenBank/DDBJ whole genome shotgun (WGS) entry which is preliminary data.</text>
</comment>
<dbReference type="AlphaFoldDB" id="X0RVW8"/>
<sequence>LETGLSSDPPMNWLISCLDKYTLVSNSDAHSPSKIGREANVFDTEFSYKGLIEAIKSKNPDKFLHTIEFYPEEGKYHYDGHRKCGTLFSPRESLQHNNICPKCGKKITIGVMHRIEELSDRDQGNSPPLRIPYINLIPLNEIIAQAIEKTAECKSVWDIYFRFIHEFENEQNILTEISSTELKRIHPERISLGVERMRKGAVKIVPGHDGCFGDINLFEKDTLEEAQAQLKLF</sequence>
<dbReference type="Gene3D" id="3.20.20.140">
    <property type="entry name" value="Metal-dependent hydrolases"/>
    <property type="match status" value="1"/>
</dbReference>
<accession>X0RVW8</accession>
<proteinExistence type="predicted"/>
<dbReference type="CDD" id="cd19067">
    <property type="entry name" value="PfuEndoQ-like"/>
    <property type="match status" value="1"/>
</dbReference>
<evidence type="ECO:0000313" key="1">
    <source>
        <dbReference type="EMBL" id="GAF67907.1"/>
    </source>
</evidence>
<feature type="non-terminal residue" evidence="1">
    <location>
        <position position="1"/>
    </location>
</feature>
<dbReference type="EMBL" id="BARS01007638">
    <property type="protein sequence ID" value="GAF67907.1"/>
    <property type="molecule type" value="Genomic_DNA"/>
</dbReference>
<name>X0RVW8_9ZZZZ</name>
<gene>
    <name evidence="1" type="ORF">S01H1_14668</name>
</gene>